<protein>
    <submittedName>
        <fullName evidence="3">HINT domain-containing protein</fullName>
    </submittedName>
</protein>
<dbReference type="InterPro" id="IPR036844">
    <property type="entry name" value="Hint_dom_sf"/>
</dbReference>
<feature type="domain" description="Hint" evidence="2">
    <location>
        <begin position="33"/>
        <end position="132"/>
    </location>
</feature>
<evidence type="ECO:0000259" key="2">
    <source>
        <dbReference type="SMART" id="SM00306"/>
    </source>
</evidence>
<proteinExistence type="predicted"/>
<evidence type="ECO:0000256" key="1">
    <source>
        <dbReference type="SAM" id="MobiDB-lite"/>
    </source>
</evidence>
<dbReference type="SUPFAM" id="SSF51294">
    <property type="entry name" value="Hedgehog/intein (Hint) domain"/>
    <property type="match status" value="1"/>
</dbReference>
<dbReference type="InterPro" id="IPR006141">
    <property type="entry name" value="Intein_N"/>
</dbReference>
<dbReference type="InterPro" id="IPR003587">
    <property type="entry name" value="Hint_dom_N"/>
</dbReference>
<name>A0ABZ2JUL8_9BACT</name>
<sequence>MSSNGNSVDPAGGGSPAGDGWVCDATSCRPGSGQCFVAGTPVSTPEGARPIEQIVAGDRVLSRDEETGEFSTRAVLRTFVRPATGLVDVRMARGDESASDVRSTAGHPYWTLASGWTRADSLAPGDYLAAHGWGFTRENFHAETGLATYANMNNAHGLVAGVSRPFCNTGVCENLMGRTFGLGNVGVRQNVPSSAQINAQANAASASGSHGNNAVAGPSTQGGAGCN</sequence>
<dbReference type="PROSITE" id="PS50817">
    <property type="entry name" value="INTEIN_N_TER"/>
    <property type="match status" value="1"/>
</dbReference>
<organism evidence="3 4">
    <name type="scientific">Pendulispora brunnea</name>
    <dbReference type="NCBI Taxonomy" id="2905690"/>
    <lineage>
        <taxon>Bacteria</taxon>
        <taxon>Pseudomonadati</taxon>
        <taxon>Myxococcota</taxon>
        <taxon>Myxococcia</taxon>
        <taxon>Myxococcales</taxon>
        <taxon>Sorangiineae</taxon>
        <taxon>Pendulisporaceae</taxon>
        <taxon>Pendulispora</taxon>
    </lineage>
</organism>
<feature type="region of interest" description="Disordered" evidence="1">
    <location>
        <begin position="202"/>
        <end position="227"/>
    </location>
</feature>
<dbReference type="Pfam" id="PF07591">
    <property type="entry name" value="PT-HINT"/>
    <property type="match status" value="1"/>
</dbReference>
<evidence type="ECO:0000313" key="3">
    <source>
        <dbReference type="EMBL" id="WXA90167.1"/>
    </source>
</evidence>
<reference evidence="3 4" key="1">
    <citation type="submission" date="2021-12" db="EMBL/GenBank/DDBJ databases">
        <title>Discovery of the Pendulisporaceae a myxobacterial family with distinct sporulation behavior and unique specialized metabolism.</title>
        <authorList>
            <person name="Garcia R."/>
            <person name="Popoff A."/>
            <person name="Bader C.D."/>
            <person name="Loehr J."/>
            <person name="Walesch S."/>
            <person name="Walt C."/>
            <person name="Boldt J."/>
            <person name="Bunk B."/>
            <person name="Haeckl F.J.F.P.J."/>
            <person name="Gunesch A.P."/>
            <person name="Birkelbach J."/>
            <person name="Nuebel U."/>
            <person name="Pietschmann T."/>
            <person name="Bach T."/>
            <person name="Mueller R."/>
        </authorList>
    </citation>
    <scope>NUCLEOTIDE SEQUENCE [LARGE SCALE GENOMIC DNA]</scope>
    <source>
        <strain evidence="3 4">MSr12523</strain>
    </source>
</reference>
<dbReference type="RefSeq" id="WP_394840780.1">
    <property type="nucleotide sequence ID" value="NZ_CP089982.1"/>
</dbReference>
<accession>A0ABZ2JUL8</accession>
<dbReference type="Gene3D" id="2.170.16.10">
    <property type="entry name" value="Hedgehog/Intein (Hint) domain"/>
    <property type="match status" value="1"/>
</dbReference>
<keyword evidence="4" id="KW-1185">Reference proteome</keyword>
<dbReference type="Proteomes" id="UP001379533">
    <property type="component" value="Chromosome"/>
</dbReference>
<feature type="compositionally biased region" description="Low complexity" evidence="1">
    <location>
        <begin position="202"/>
        <end position="217"/>
    </location>
</feature>
<dbReference type="SMART" id="SM00306">
    <property type="entry name" value="HintN"/>
    <property type="match status" value="1"/>
</dbReference>
<dbReference type="EMBL" id="CP089982">
    <property type="protein sequence ID" value="WXA90167.1"/>
    <property type="molecule type" value="Genomic_DNA"/>
</dbReference>
<gene>
    <name evidence="3" type="ORF">LZC95_27360</name>
</gene>
<evidence type="ECO:0000313" key="4">
    <source>
        <dbReference type="Proteomes" id="UP001379533"/>
    </source>
</evidence>